<evidence type="ECO:0000256" key="1">
    <source>
        <dbReference type="SAM" id="SignalP"/>
    </source>
</evidence>
<proteinExistence type="predicted"/>
<dbReference type="Proteomes" id="UP001430374">
    <property type="component" value="Unassembled WGS sequence"/>
</dbReference>
<gene>
    <name evidence="2" type="ORF">H9Q08_12130</name>
</gene>
<evidence type="ECO:0008006" key="4">
    <source>
        <dbReference type="Google" id="ProtNLM"/>
    </source>
</evidence>
<organism evidence="2 3">
    <name type="scientific">Chryseobacterium indicum</name>
    <dbReference type="NCBI Taxonomy" id="2766954"/>
    <lineage>
        <taxon>Bacteria</taxon>
        <taxon>Pseudomonadati</taxon>
        <taxon>Bacteroidota</taxon>
        <taxon>Flavobacteriia</taxon>
        <taxon>Flavobacteriales</taxon>
        <taxon>Weeksellaceae</taxon>
        <taxon>Chryseobacterium group</taxon>
        <taxon>Chryseobacterium</taxon>
    </lineage>
</organism>
<comment type="caution">
    <text evidence="2">The sequence shown here is derived from an EMBL/GenBank/DDBJ whole genome shotgun (WGS) entry which is preliminary data.</text>
</comment>
<keyword evidence="3" id="KW-1185">Reference proteome</keyword>
<reference evidence="2" key="1">
    <citation type="submission" date="2021-08" db="EMBL/GenBank/DDBJ databases">
        <title>Complete genome sequence of Chryseobacterium sp strain PS-8.</title>
        <authorList>
            <person name="Das S.K."/>
        </authorList>
    </citation>
    <scope>NUCLEOTIDE SEQUENCE</scope>
    <source>
        <strain evidence="2">PS-8</strain>
    </source>
</reference>
<keyword evidence="1" id="KW-0732">Signal</keyword>
<dbReference type="RefSeq" id="WP_235131548.1">
    <property type="nucleotide sequence ID" value="NZ_JACSGT010000001.1"/>
</dbReference>
<evidence type="ECO:0000313" key="2">
    <source>
        <dbReference type="EMBL" id="MCF2220047.1"/>
    </source>
</evidence>
<evidence type="ECO:0000313" key="3">
    <source>
        <dbReference type="Proteomes" id="UP001430374"/>
    </source>
</evidence>
<sequence length="1084" mass="121734">MKKIILSAGILLSYNLAAQQLPDSQKNKYNLTIKSPDASQFSKYIDIPTTTHTGTIGIDIPLYNIKVGDFILPISIKYHASGVKVKEVASKVGLGWSLSVGGVSLSKQIINLEDKGFIPVINQTDGAFIPNDRTSSDYSLASQITGFNIIDPSSPAIGQKRDSQPDIFSYSIGGNSGDFYLDSTGKPIKIGETSVKIETSPFVLTDDAGNKYFFSAGNQMRTVGGAVPSSENIVTTDFIIDKITLANGKEITFEYLPIPNSYKYLSSYYKGFSYPLQCQTSIDGVPAQTEYNEYASLTEVLQEKYLNKIIFPEGYTQFTYDTNREDILNGLSLKKISVYDKNNKLIVNQELNKSYFTTGDIKNIGGYANHTDALTKRLKLNEVKNTLENSSYKISYYEDNPLPNRLSDASDYVGYYNGVMSNSGIPYTAIDDNIYGFGDNKNPNIDFAVSGSLKEITYPTGGKMRLEYELDDFDSSYFPPETTISQQEYLIDSNTPEGIINVNTNTNQVSFKVNFTSNANPDNDGSGTLPDNNQPYFIAEILDPNTNGVLKTFILNGDYEFLLDKKNSYKLRIRKYKNPSADKYASFTIKWFEKTTVISGQNKSVGGIRVKKIVKQDQSNNVIEEKYTYRYANGLSTGVFMGDPINYYHFSSSPHGYEGETCRRLIISNSGNFNLSTINGKPTVYNKVITERVNVNNPNETWKTIDTYFNAPSTNYYNSEIPFQTFVNNQFARGILIEKDMFDSNNKLVKKIENEYESDQFFNQKSSDYISQFPLVTIRPYQLTITKITKERDMTTGDKFFYVPTFDFTRYDVTSAWMKLKRQKTTNYFNNQSILEVANYTYNTEHKHLNPMSVRLDFTDSSSKMTTYSYAHEKGNQLMISKNMIGIPLETTTTQTVGGVTKTIGKSETIYPTTLPTAQSGNLVLPLSIKSYDLQNTPSTDATYDKYDSKGNLQQYTTKDGISTTIIWGYNQTQPIAKIEGMKLSDIQQSSLDAIVNASNLDASDPSNEDALIVALDNFRKLAALQNAQITTYTYDPLIGVTSITPPSGIREVYLYDSANRLKEIRENSQTGNILKEFKYNYKN</sequence>
<protein>
    <recommendedName>
        <fullName evidence="4">YD repeat-containing protein</fullName>
    </recommendedName>
</protein>
<feature type="chain" id="PRO_5045052480" description="YD repeat-containing protein" evidence="1">
    <location>
        <begin position="19"/>
        <end position="1084"/>
    </location>
</feature>
<accession>A0ABS9C8L4</accession>
<dbReference type="EMBL" id="JACSGT010000001">
    <property type="protein sequence ID" value="MCF2220047.1"/>
    <property type="molecule type" value="Genomic_DNA"/>
</dbReference>
<feature type="signal peptide" evidence="1">
    <location>
        <begin position="1"/>
        <end position="18"/>
    </location>
</feature>
<name>A0ABS9C8L4_9FLAO</name>